<dbReference type="SUPFAM" id="SSF53850">
    <property type="entry name" value="Periplasmic binding protein-like II"/>
    <property type="match status" value="1"/>
</dbReference>
<evidence type="ECO:0000313" key="4">
    <source>
        <dbReference type="EMBL" id="PXX47334.1"/>
    </source>
</evidence>
<dbReference type="OrthoDB" id="8779113at2"/>
<gene>
    <name evidence="4" type="ORF">DFR42_101912</name>
</gene>
<dbReference type="Pfam" id="PF00497">
    <property type="entry name" value="SBP_bac_3"/>
    <property type="match status" value="1"/>
</dbReference>
<dbReference type="RefSeq" id="WP_110253722.1">
    <property type="nucleotide sequence ID" value="NZ_QJKB01000001.1"/>
</dbReference>
<dbReference type="InterPro" id="IPR001638">
    <property type="entry name" value="Solute-binding_3/MltF_N"/>
</dbReference>
<dbReference type="PANTHER" id="PTHR35936:SF35">
    <property type="entry name" value="L-CYSTINE-BINDING PROTEIN TCYJ"/>
    <property type="match status" value="1"/>
</dbReference>
<keyword evidence="1 2" id="KW-0732">Signal</keyword>
<comment type="caution">
    <text evidence="4">The sequence shown here is derived from an EMBL/GenBank/DDBJ whole genome shotgun (WGS) entry which is preliminary data.</text>
</comment>
<dbReference type="PANTHER" id="PTHR35936">
    <property type="entry name" value="MEMBRANE-BOUND LYTIC MUREIN TRANSGLYCOSYLASE F"/>
    <property type="match status" value="1"/>
</dbReference>
<protein>
    <submittedName>
        <fullName evidence="4">Amino acid ABC transporter substrate-binding protein (PAAT family)</fullName>
    </submittedName>
</protein>
<dbReference type="EMBL" id="QJKB01000001">
    <property type="protein sequence ID" value="PXX47334.1"/>
    <property type="molecule type" value="Genomic_DNA"/>
</dbReference>
<dbReference type="AlphaFoldDB" id="A0A318K206"/>
<proteinExistence type="predicted"/>
<accession>A0A318K206</accession>
<evidence type="ECO:0000259" key="3">
    <source>
        <dbReference type="Pfam" id="PF00497"/>
    </source>
</evidence>
<dbReference type="Proteomes" id="UP000247792">
    <property type="component" value="Unassembled WGS sequence"/>
</dbReference>
<name>A0A318K206_9BURK</name>
<evidence type="ECO:0000313" key="5">
    <source>
        <dbReference type="Proteomes" id="UP000247792"/>
    </source>
</evidence>
<feature type="chain" id="PRO_5016468474" evidence="2">
    <location>
        <begin position="19"/>
        <end position="246"/>
    </location>
</feature>
<organism evidence="4 5">
    <name type="scientific">Undibacterium pigrum</name>
    <dbReference type="NCBI Taxonomy" id="401470"/>
    <lineage>
        <taxon>Bacteria</taxon>
        <taxon>Pseudomonadati</taxon>
        <taxon>Pseudomonadota</taxon>
        <taxon>Betaproteobacteria</taxon>
        <taxon>Burkholderiales</taxon>
        <taxon>Oxalobacteraceae</taxon>
        <taxon>Undibacterium</taxon>
    </lineage>
</organism>
<evidence type="ECO:0000256" key="2">
    <source>
        <dbReference type="SAM" id="SignalP"/>
    </source>
</evidence>
<reference evidence="4 5" key="1">
    <citation type="submission" date="2018-05" db="EMBL/GenBank/DDBJ databases">
        <title>Genomic Encyclopedia of Type Strains, Phase IV (KMG-IV): sequencing the most valuable type-strain genomes for metagenomic binning, comparative biology and taxonomic classification.</title>
        <authorList>
            <person name="Goeker M."/>
        </authorList>
    </citation>
    <scope>NUCLEOTIDE SEQUENCE [LARGE SCALE GENOMIC DNA]</scope>
    <source>
        <strain evidence="4 5">DSM 19792</strain>
    </source>
</reference>
<keyword evidence="5" id="KW-1185">Reference proteome</keyword>
<feature type="signal peptide" evidence="2">
    <location>
        <begin position="1"/>
        <end position="18"/>
    </location>
</feature>
<feature type="domain" description="Solute-binding protein family 3/N-terminal" evidence="3">
    <location>
        <begin position="25"/>
        <end position="245"/>
    </location>
</feature>
<evidence type="ECO:0000256" key="1">
    <source>
        <dbReference type="ARBA" id="ARBA00022729"/>
    </source>
</evidence>
<dbReference type="Gene3D" id="3.40.190.10">
    <property type="entry name" value="Periplasmic binding protein-like II"/>
    <property type="match status" value="2"/>
</dbReference>
<sequence length="246" mass="27701">MRYLLFFALLFALHTAGAAERLRACGGDGNWPPMSYVKVPGAAVEGLSAEVLRNIFADPKIELRPWARCLFEVQAREGFDIVMSVFKNPEREKMYLFSRSYHSLSPSYLYLAKRFPQAPLQALSDLEKYKVCSLHGSSTFYTKLPASAIESGATSYISLMRKIERGHCDIVVDMQEVLLGFARLSLLPIDMSTYKIVSLPQTEKYPLHFGVSKDHPQAAQIIEQLDKGLAELQRSGKLTSIINKYQ</sequence>